<protein>
    <recommendedName>
        <fullName evidence="3">Trypsin-like peptidase domain-containing protein</fullName>
    </recommendedName>
</protein>
<evidence type="ECO:0000313" key="1">
    <source>
        <dbReference type="EMBL" id="SHG56610.1"/>
    </source>
</evidence>
<evidence type="ECO:0008006" key="3">
    <source>
        <dbReference type="Google" id="ProtNLM"/>
    </source>
</evidence>
<sequence length="260" mass="28057">MPQDVADAVLDKVKQFTIGFARAGDTPAAKGSGVLIKHGELLGILTCAHVDQYLRVLKQPVGLVRLNRGLAQQFGTLDMEEVFSYAAGEEPWDKGDDDISFIHLPPDLVGNIAKDCVFLDAERNFTKPEPEDRSTLIPAFSVFGLVEEFTGATTRQGGMATTALKGVLTSGAPRDFGALNITLECFEQNIPDLPDSFGGTSGGGLWRVYVRKGEDGSFEAVHHRLIGVASREEKSWPPRIICQGMGRVEALLEGVGRGDV</sequence>
<proteinExistence type="predicted"/>
<organism evidence="1 2">
    <name type="scientific">Bradyrhizobium erythrophlei</name>
    <dbReference type="NCBI Taxonomy" id="1437360"/>
    <lineage>
        <taxon>Bacteria</taxon>
        <taxon>Pseudomonadati</taxon>
        <taxon>Pseudomonadota</taxon>
        <taxon>Alphaproteobacteria</taxon>
        <taxon>Hyphomicrobiales</taxon>
        <taxon>Nitrobacteraceae</taxon>
        <taxon>Bradyrhizobium</taxon>
    </lineage>
</organism>
<dbReference type="Proteomes" id="UP000190675">
    <property type="component" value="Chromosome I"/>
</dbReference>
<name>A0A1M5KVB6_9BRAD</name>
<gene>
    <name evidence="1" type="ORF">SAMN05444169_3084</name>
</gene>
<dbReference type="AlphaFoldDB" id="A0A1M5KVB6"/>
<reference evidence="1 2" key="1">
    <citation type="submission" date="2016-11" db="EMBL/GenBank/DDBJ databases">
        <authorList>
            <person name="Jaros S."/>
            <person name="Januszkiewicz K."/>
            <person name="Wedrychowicz H."/>
        </authorList>
    </citation>
    <scope>NUCLEOTIDE SEQUENCE [LARGE SCALE GENOMIC DNA]</scope>
    <source>
        <strain evidence="1 2">GAS242</strain>
    </source>
</reference>
<dbReference type="EMBL" id="LT670818">
    <property type="protein sequence ID" value="SHG56610.1"/>
    <property type="molecule type" value="Genomic_DNA"/>
</dbReference>
<evidence type="ECO:0000313" key="2">
    <source>
        <dbReference type="Proteomes" id="UP000190675"/>
    </source>
</evidence>
<accession>A0A1M5KVB6</accession>